<dbReference type="GO" id="GO:0005524">
    <property type="term" value="F:ATP binding"/>
    <property type="evidence" value="ECO:0007669"/>
    <property type="project" value="UniProtKB-UniRule"/>
</dbReference>
<evidence type="ECO:0000256" key="1">
    <source>
        <dbReference type="ARBA" id="ARBA00012513"/>
    </source>
</evidence>
<evidence type="ECO:0000259" key="11">
    <source>
        <dbReference type="PROSITE" id="PS50042"/>
    </source>
</evidence>
<evidence type="ECO:0000256" key="9">
    <source>
        <dbReference type="PROSITE-ProRule" id="PRU10141"/>
    </source>
</evidence>
<evidence type="ECO:0000259" key="10">
    <source>
        <dbReference type="PROSITE" id="PS50011"/>
    </source>
</evidence>
<feature type="domain" description="Protein kinase" evidence="10">
    <location>
        <begin position="1"/>
        <end position="260"/>
    </location>
</feature>
<dbReference type="PANTHER" id="PTHR43289:SF6">
    <property type="entry name" value="SERINE_THREONINE-PROTEIN KINASE NEKL-3"/>
    <property type="match status" value="1"/>
</dbReference>
<dbReference type="Pfam" id="PF00069">
    <property type="entry name" value="Pkinase"/>
    <property type="match status" value="1"/>
</dbReference>
<dbReference type="InterPro" id="IPR000719">
    <property type="entry name" value="Prot_kinase_dom"/>
</dbReference>
<protein>
    <recommendedName>
        <fullName evidence="1">non-specific serine/threonine protein kinase</fullName>
        <ecNumber evidence="1">2.7.11.1</ecNumber>
    </recommendedName>
</protein>
<name>A0A8J6TMB0_9BACT</name>
<proteinExistence type="predicted"/>
<dbReference type="PROSITE" id="PS00107">
    <property type="entry name" value="PROTEIN_KINASE_ATP"/>
    <property type="match status" value="1"/>
</dbReference>
<dbReference type="SMART" id="SM00220">
    <property type="entry name" value="S_TKc"/>
    <property type="match status" value="1"/>
</dbReference>
<keyword evidence="4" id="KW-0808">Transferase</keyword>
<dbReference type="Proteomes" id="UP000603434">
    <property type="component" value="Unassembled WGS sequence"/>
</dbReference>
<evidence type="ECO:0000256" key="6">
    <source>
        <dbReference type="ARBA" id="ARBA00022777"/>
    </source>
</evidence>
<dbReference type="FunFam" id="1.10.510.10:FF:000021">
    <property type="entry name" value="Serine/threonine protein kinase"/>
    <property type="match status" value="1"/>
</dbReference>
<dbReference type="InterPro" id="IPR011009">
    <property type="entry name" value="Kinase-like_dom_sf"/>
</dbReference>
<dbReference type="InterPro" id="IPR014710">
    <property type="entry name" value="RmlC-like_jellyroll"/>
</dbReference>
<evidence type="ECO:0000313" key="13">
    <source>
        <dbReference type="Proteomes" id="UP000603434"/>
    </source>
</evidence>
<evidence type="ECO:0000256" key="3">
    <source>
        <dbReference type="ARBA" id="ARBA00022535"/>
    </source>
</evidence>
<keyword evidence="5 9" id="KW-0547">Nucleotide-binding</keyword>
<dbReference type="InterPro" id="IPR008271">
    <property type="entry name" value="Ser/Thr_kinase_AS"/>
</dbReference>
<feature type="binding site" evidence="9">
    <location>
        <position position="27"/>
    </location>
    <ligand>
        <name>ATP</name>
        <dbReference type="ChEBI" id="CHEBI:30616"/>
    </ligand>
</feature>
<dbReference type="Gene3D" id="2.60.120.10">
    <property type="entry name" value="Jelly Rolls"/>
    <property type="match status" value="1"/>
</dbReference>
<dbReference type="GO" id="GO:0030553">
    <property type="term" value="F:cGMP binding"/>
    <property type="evidence" value="ECO:0007669"/>
    <property type="project" value="UniProtKB-KW"/>
</dbReference>
<evidence type="ECO:0000256" key="4">
    <source>
        <dbReference type="ARBA" id="ARBA00022679"/>
    </source>
</evidence>
<accession>A0A8J6TMB0</accession>
<dbReference type="EMBL" id="JACNJH010000126">
    <property type="protein sequence ID" value="MBC8361221.1"/>
    <property type="molecule type" value="Genomic_DNA"/>
</dbReference>
<gene>
    <name evidence="12" type="ORF">H8E23_07475</name>
</gene>
<evidence type="ECO:0000313" key="12">
    <source>
        <dbReference type="EMBL" id="MBC8361221.1"/>
    </source>
</evidence>
<comment type="caution">
    <text evidence="12">The sequence shown here is derived from an EMBL/GenBank/DDBJ whole genome shotgun (WGS) entry which is preliminary data.</text>
</comment>
<feature type="domain" description="Cyclic nucleotide-binding" evidence="11">
    <location>
        <begin position="284"/>
        <end position="380"/>
    </location>
</feature>
<sequence length="405" mass="45346">MEKLGQGSMGVVYLGMDPYIKRNVAIKVSRPYVDHQDTEAKNYRTRFFTEAQSAGRLSHPNIVAIYDAGMHQNFYYLAMEYINGSTLKNFCAKENLLPVSKVVEIMFAACRAIDYAHSRGVVHRDIKPSNMMLTESGDTKITDFGIAHVHTDISYTKGLIGSPCYMSPEQIQEKAVDDKSDIFSLGCVLYELLIGEKAFPGDNHFAIMYKISHSDPVPVLEIRPKIPPILDKIIRKALAKDTSVRYQTCMDFAYDLRVALRGLTDTVKKSKAEDIVDYVHQVSFFDNFTRDQVKNILKSSNLIKVLKGKVLVSEGEIDDSFYIILSGKAVVRKNDKNIAVISRGECFGEMAYLAGDARAATVLAGTDCVLMKISATLLERSSESVQLLFLKRFAMTLLSRLAQKK</sequence>
<dbReference type="InterPro" id="IPR018490">
    <property type="entry name" value="cNMP-bd_dom_sf"/>
</dbReference>
<keyword evidence="3" id="KW-0140">cGMP</keyword>
<dbReference type="SUPFAM" id="SSF51206">
    <property type="entry name" value="cAMP-binding domain-like"/>
    <property type="match status" value="1"/>
</dbReference>
<dbReference type="PANTHER" id="PTHR43289">
    <property type="entry name" value="MITOGEN-ACTIVATED PROTEIN KINASE KINASE KINASE 20-RELATED"/>
    <property type="match status" value="1"/>
</dbReference>
<dbReference type="PROSITE" id="PS00108">
    <property type="entry name" value="PROTEIN_KINASE_ST"/>
    <property type="match status" value="1"/>
</dbReference>
<evidence type="ECO:0000256" key="8">
    <source>
        <dbReference type="ARBA" id="ARBA00022992"/>
    </source>
</evidence>
<evidence type="ECO:0000256" key="5">
    <source>
        <dbReference type="ARBA" id="ARBA00022741"/>
    </source>
</evidence>
<dbReference type="Gene3D" id="3.30.200.20">
    <property type="entry name" value="Phosphorylase Kinase, domain 1"/>
    <property type="match status" value="1"/>
</dbReference>
<dbReference type="CDD" id="cd00038">
    <property type="entry name" value="CAP_ED"/>
    <property type="match status" value="1"/>
</dbReference>
<organism evidence="12 13">
    <name type="scientific">Candidatus Desulfatibia profunda</name>
    <dbReference type="NCBI Taxonomy" id="2841695"/>
    <lineage>
        <taxon>Bacteria</taxon>
        <taxon>Pseudomonadati</taxon>
        <taxon>Thermodesulfobacteriota</taxon>
        <taxon>Desulfobacteria</taxon>
        <taxon>Desulfobacterales</taxon>
        <taxon>Desulfobacterales incertae sedis</taxon>
        <taxon>Candidatus Desulfatibia</taxon>
    </lineage>
</organism>
<dbReference type="GO" id="GO:0004674">
    <property type="term" value="F:protein serine/threonine kinase activity"/>
    <property type="evidence" value="ECO:0007669"/>
    <property type="project" value="UniProtKB-KW"/>
</dbReference>
<keyword evidence="6 12" id="KW-0418">Kinase</keyword>
<dbReference type="InterPro" id="IPR017441">
    <property type="entry name" value="Protein_kinase_ATP_BS"/>
</dbReference>
<keyword evidence="7 9" id="KW-0067">ATP-binding</keyword>
<reference evidence="12 13" key="1">
    <citation type="submission" date="2020-08" db="EMBL/GenBank/DDBJ databases">
        <title>Bridging the membrane lipid divide: bacteria of the FCB group superphylum have the potential to synthesize archaeal ether lipids.</title>
        <authorList>
            <person name="Villanueva L."/>
            <person name="Von Meijenfeldt F.A.B."/>
            <person name="Westbye A.B."/>
            <person name="Yadav S."/>
            <person name="Hopmans E.C."/>
            <person name="Dutilh B.E."/>
            <person name="Sinninghe Damste J.S."/>
        </authorList>
    </citation>
    <scope>NUCLEOTIDE SEQUENCE [LARGE SCALE GENOMIC DNA]</scope>
    <source>
        <strain evidence="12">NIOZ-UU30</strain>
    </source>
</reference>
<evidence type="ECO:0000256" key="2">
    <source>
        <dbReference type="ARBA" id="ARBA00022527"/>
    </source>
</evidence>
<evidence type="ECO:0000256" key="7">
    <source>
        <dbReference type="ARBA" id="ARBA00022840"/>
    </source>
</evidence>
<dbReference type="InterPro" id="IPR000595">
    <property type="entry name" value="cNMP-bd_dom"/>
</dbReference>
<dbReference type="SMART" id="SM00100">
    <property type="entry name" value="cNMP"/>
    <property type="match status" value="1"/>
</dbReference>
<dbReference type="SUPFAM" id="SSF56112">
    <property type="entry name" value="Protein kinase-like (PK-like)"/>
    <property type="match status" value="1"/>
</dbReference>
<dbReference type="AlphaFoldDB" id="A0A8J6TMB0"/>
<dbReference type="EC" id="2.7.11.1" evidence="1"/>
<keyword evidence="2" id="KW-0723">Serine/threonine-protein kinase</keyword>
<dbReference type="PROSITE" id="PS50011">
    <property type="entry name" value="PROTEIN_KINASE_DOM"/>
    <property type="match status" value="1"/>
</dbReference>
<dbReference type="Pfam" id="PF00027">
    <property type="entry name" value="cNMP_binding"/>
    <property type="match status" value="1"/>
</dbReference>
<keyword evidence="8" id="KW-0142">cGMP-binding</keyword>
<dbReference type="Gene3D" id="1.10.510.10">
    <property type="entry name" value="Transferase(Phosphotransferase) domain 1"/>
    <property type="match status" value="1"/>
</dbReference>
<dbReference type="CDD" id="cd14014">
    <property type="entry name" value="STKc_PknB_like"/>
    <property type="match status" value="1"/>
</dbReference>
<dbReference type="PROSITE" id="PS50042">
    <property type="entry name" value="CNMP_BINDING_3"/>
    <property type="match status" value="1"/>
</dbReference>